<evidence type="ECO:0000256" key="2">
    <source>
        <dbReference type="SAM" id="Phobius"/>
    </source>
</evidence>
<dbReference type="Pfam" id="PF13367">
    <property type="entry name" value="PrsW-protease"/>
    <property type="match status" value="1"/>
</dbReference>
<evidence type="ECO:0000313" key="4">
    <source>
        <dbReference type="Proteomes" id="UP001500466"/>
    </source>
</evidence>
<feature type="transmembrane region" description="Helical" evidence="2">
    <location>
        <begin position="82"/>
        <end position="100"/>
    </location>
</feature>
<dbReference type="InterPro" id="IPR026898">
    <property type="entry name" value="PrsW"/>
</dbReference>
<accession>A0ABP9GU30</accession>
<feature type="transmembrane region" description="Helical" evidence="2">
    <location>
        <begin position="228"/>
        <end position="248"/>
    </location>
</feature>
<organism evidence="3 4">
    <name type="scientific">Yinghuangia aomiensis</name>
    <dbReference type="NCBI Taxonomy" id="676205"/>
    <lineage>
        <taxon>Bacteria</taxon>
        <taxon>Bacillati</taxon>
        <taxon>Actinomycetota</taxon>
        <taxon>Actinomycetes</taxon>
        <taxon>Kitasatosporales</taxon>
        <taxon>Streptomycetaceae</taxon>
        <taxon>Yinghuangia</taxon>
    </lineage>
</organism>
<feature type="compositionally biased region" description="Polar residues" evidence="1">
    <location>
        <begin position="470"/>
        <end position="485"/>
    </location>
</feature>
<proteinExistence type="predicted"/>
<evidence type="ECO:0008006" key="5">
    <source>
        <dbReference type="Google" id="ProtNLM"/>
    </source>
</evidence>
<reference evidence="4" key="1">
    <citation type="journal article" date="2019" name="Int. J. Syst. Evol. Microbiol.">
        <title>The Global Catalogue of Microorganisms (GCM) 10K type strain sequencing project: providing services to taxonomists for standard genome sequencing and annotation.</title>
        <authorList>
            <consortium name="The Broad Institute Genomics Platform"/>
            <consortium name="The Broad Institute Genome Sequencing Center for Infectious Disease"/>
            <person name="Wu L."/>
            <person name="Ma J."/>
        </authorList>
    </citation>
    <scope>NUCLEOTIDE SEQUENCE [LARGE SCALE GENOMIC DNA]</scope>
    <source>
        <strain evidence="4">JCM 17986</strain>
    </source>
</reference>
<keyword evidence="2" id="KW-0472">Membrane</keyword>
<feature type="transmembrane region" description="Helical" evidence="2">
    <location>
        <begin position="120"/>
        <end position="144"/>
    </location>
</feature>
<feature type="transmembrane region" description="Helical" evidence="2">
    <location>
        <begin position="156"/>
        <end position="176"/>
    </location>
</feature>
<dbReference type="Proteomes" id="UP001500466">
    <property type="component" value="Unassembled WGS sequence"/>
</dbReference>
<dbReference type="EMBL" id="BAABHS010000003">
    <property type="protein sequence ID" value="GAA4952829.1"/>
    <property type="molecule type" value="Genomic_DNA"/>
</dbReference>
<dbReference type="PANTHER" id="PTHR36844">
    <property type="entry name" value="PROTEASE PRSW"/>
    <property type="match status" value="1"/>
</dbReference>
<feature type="transmembrane region" description="Helical" evidence="2">
    <location>
        <begin position="196"/>
        <end position="221"/>
    </location>
</feature>
<dbReference type="PANTHER" id="PTHR36844:SF1">
    <property type="entry name" value="PROTEASE PRSW"/>
    <property type="match status" value="1"/>
</dbReference>
<feature type="transmembrane region" description="Helical" evidence="2">
    <location>
        <begin position="48"/>
        <end position="70"/>
    </location>
</feature>
<evidence type="ECO:0000256" key="1">
    <source>
        <dbReference type="SAM" id="MobiDB-lite"/>
    </source>
</evidence>
<name>A0ABP9GU30_9ACTN</name>
<protein>
    <recommendedName>
        <fullName evidence="5">Membrane proteinase PrsW, cleaves anti-sigma factor RsiW, M82 family</fullName>
    </recommendedName>
</protein>
<keyword evidence="2" id="KW-0812">Transmembrane</keyword>
<feature type="transmembrane region" description="Helical" evidence="2">
    <location>
        <begin position="260"/>
        <end position="282"/>
    </location>
</feature>
<keyword evidence="4" id="KW-1185">Reference proteome</keyword>
<sequence length="485" mass="51069">MVRAPAASGGVLRAFFAKPRHRVAALALLFTACWVTAAVKMVDVTGGSGLAVGVPLAAAPVPLVVGAFLLLTRARPQPWQHLAFALSWGAGAGALAALYANSWSIEAIVDRSGEERGELLGLTVVAPFVEEFAKGAAVLLLLLFRRHWFRGPLDGLVLAATTAAGFAFTENVLYFGRALSEGSADGEAAKQTALVFFGRGILTPFAHPLFTSATGLALGLAVLARNRIAAVALGLCGYLVAAGLHSAWNGSAWKSTTDDNGWIMLLVYLLVMAPLLAGVFVLGGKLRGRQLRSVAQQLPWYVQAGWMTWNEPLVLASVADRGRQRRAALALYGKPGEKALRQYHWDATALAELRARAAKHGADVGFAAEERALLDALWTARPALEQVLVRTMPQPRWTPPPPQYGWPYPPPAWPQPIPAGAPTGAPAAWGPPRPAHQAPTAPAHWGPATNWGADRHPALGPGADPARDSGTASAQGSGTNPSPHG</sequence>
<comment type="caution">
    <text evidence="3">The sequence shown here is derived from an EMBL/GenBank/DDBJ whole genome shotgun (WGS) entry which is preliminary data.</text>
</comment>
<feature type="region of interest" description="Disordered" evidence="1">
    <location>
        <begin position="415"/>
        <end position="485"/>
    </location>
</feature>
<keyword evidence="2" id="KW-1133">Transmembrane helix</keyword>
<gene>
    <name evidence="3" type="ORF">GCM10023205_12540</name>
</gene>
<evidence type="ECO:0000313" key="3">
    <source>
        <dbReference type="EMBL" id="GAA4952829.1"/>
    </source>
</evidence>
<dbReference type="PROSITE" id="PS51257">
    <property type="entry name" value="PROKAR_LIPOPROTEIN"/>
    <property type="match status" value="1"/>
</dbReference>